<dbReference type="Gene3D" id="3.30.300.30">
    <property type="match status" value="1"/>
</dbReference>
<dbReference type="InterPro" id="IPR000873">
    <property type="entry name" value="AMP-dep_synth/lig_dom"/>
</dbReference>
<feature type="domain" description="AMP-binding enzyme C-terminal" evidence="4">
    <location>
        <begin position="420"/>
        <end position="495"/>
    </location>
</feature>
<dbReference type="Pfam" id="PF00501">
    <property type="entry name" value="AMP-binding"/>
    <property type="match status" value="1"/>
</dbReference>
<dbReference type="STRING" id="1415166.NONO_c38470"/>
<dbReference type="InterPro" id="IPR020845">
    <property type="entry name" value="AMP-binding_CS"/>
</dbReference>
<dbReference type="PANTHER" id="PTHR43767">
    <property type="entry name" value="LONG-CHAIN-FATTY-ACID--COA LIGASE"/>
    <property type="match status" value="1"/>
</dbReference>
<dbReference type="Proteomes" id="UP000019150">
    <property type="component" value="Chromosome"/>
</dbReference>
<dbReference type="SUPFAM" id="SSF56801">
    <property type="entry name" value="Acetyl-CoA synthetase-like"/>
    <property type="match status" value="1"/>
</dbReference>
<dbReference type="PATRIC" id="fig|1415166.3.peg.3946"/>
<dbReference type="InterPro" id="IPR050237">
    <property type="entry name" value="ATP-dep_AMP-bd_enzyme"/>
</dbReference>
<dbReference type="AlphaFoldDB" id="W5TN06"/>
<dbReference type="Gene3D" id="3.40.50.12780">
    <property type="entry name" value="N-terminal domain of ligase-like"/>
    <property type="match status" value="1"/>
</dbReference>
<dbReference type="eggNOG" id="COG0318">
    <property type="taxonomic scope" value="Bacteria"/>
</dbReference>
<dbReference type="CDD" id="cd17631">
    <property type="entry name" value="FACL_FadD13-like"/>
    <property type="match status" value="1"/>
</dbReference>
<evidence type="ECO:0000313" key="5">
    <source>
        <dbReference type="EMBL" id="AHH18631.1"/>
    </source>
</evidence>
<sequence>MPTIGSTLRSTAARVPDRTALVFGDTRYSYAELDSRVDRVAGLLAERGLRKGDRLALLASSSDRFVVVFYAAHRLGAIFVPVNPASSALELEYLVRDSGATFLVFDPELGQAVAGARAGGLPDDLRILATGAADGYDDLIAMAMSRPHTPVEDTVTESDDAQILYTSGTTGKPKGALFDHHRVLWTAVSMIGTCGIRDGDRMLHVAPLYHAAELCIMLIPGTLVGATHVVHAKFDAAKALDDLERHRITMFFGVPTMYQFLLRLPDLAQRDLSAWRTGMFGAAPMPPSAVEQLVTALPEVNIMQLCGQTEAGPNGIFCDRDQVRARPDASGRQPLLTMECRVVDTDGNDVEPGDTGELLLRGETVMKGYWNNPEATAETIVDGWLHTGDICRLDADGYMTVVDRLKDLIITGGRNVYSVEVEAAIAAHPDVLDVAVVGRPHEEYGESIVAFVALAPGATLTLEALREFTTALIARYKVPHELVVIEQIPRNPSGKILKRDLRESLNDASV</sequence>
<dbReference type="FunFam" id="3.30.300.30:FF:000008">
    <property type="entry name" value="2,3-dihydroxybenzoate-AMP ligase"/>
    <property type="match status" value="1"/>
</dbReference>
<protein>
    <submittedName>
        <fullName evidence="5">Putative fatty-acid--CoA ligase</fullName>
    </submittedName>
</protein>
<evidence type="ECO:0000313" key="6">
    <source>
        <dbReference type="Proteomes" id="UP000019150"/>
    </source>
</evidence>
<name>W5TN06_9NOCA</name>
<dbReference type="OrthoDB" id="9803968at2"/>
<evidence type="ECO:0000256" key="1">
    <source>
        <dbReference type="ARBA" id="ARBA00006432"/>
    </source>
</evidence>
<feature type="domain" description="AMP-dependent synthetase/ligase" evidence="3">
    <location>
        <begin position="9"/>
        <end position="370"/>
    </location>
</feature>
<evidence type="ECO:0000259" key="3">
    <source>
        <dbReference type="Pfam" id="PF00501"/>
    </source>
</evidence>
<dbReference type="PROSITE" id="PS00455">
    <property type="entry name" value="AMP_BINDING"/>
    <property type="match status" value="1"/>
</dbReference>
<keyword evidence="6" id="KW-1185">Reference proteome</keyword>
<dbReference type="InterPro" id="IPR045851">
    <property type="entry name" value="AMP-bd_C_sf"/>
</dbReference>
<dbReference type="InterPro" id="IPR025110">
    <property type="entry name" value="AMP-bd_C"/>
</dbReference>
<proteinExistence type="inferred from homology"/>
<dbReference type="HOGENOM" id="CLU_000022_59_0_11"/>
<evidence type="ECO:0000259" key="4">
    <source>
        <dbReference type="Pfam" id="PF13193"/>
    </source>
</evidence>
<dbReference type="KEGG" id="nno:NONO_c38470"/>
<evidence type="ECO:0000256" key="2">
    <source>
        <dbReference type="ARBA" id="ARBA00022598"/>
    </source>
</evidence>
<reference evidence="5 6" key="1">
    <citation type="journal article" date="2014" name="Appl. Environ. Microbiol.">
        <title>Insights into the Microbial Degradation of Rubber and Gutta-Percha by Analysis of the Complete Genome of Nocardia nova SH22a.</title>
        <authorList>
            <person name="Luo Q."/>
            <person name="Hiessl S."/>
            <person name="Poehlein A."/>
            <person name="Daniel R."/>
            <person name="Steinbuchel A."/>
        </authorList>
    </citation>
    <scope>NUCLEOTIDE SEQUENCE [LARGE SCALE GENOMIC DNA]</scope>
    <source>
        <strain evidence="5">SH22a</strain>
    </source>
</reference>
<gene>
    <name evidence="5" type="ORF">NONO_c38470</name>
</gene>
<dbReference type="PANTHER" id="PTHR43767:SF7">
    <property type="entry name" value="MEDIUM_LONG-CHAIN-FATTY-ACID--COA LIGASE FADD8"/>
    <property type="match status" value="1"/>
</dbReference>
<comment type="similarity">
    <text evidence="1">Belongs to the ATP-dependent AMP-binding enzyme family.</text>
</comment>
<organism evidence="5 6">
    <name type="scientific">Nocardia nova SH22a</name>
    <dbReference type="NCBI Taxonomy" id="1415166"/>
    <lineage>
        <taxon>Bacteria</taxon>
        <taxon>Bacillati</taxon>
        <taxon>Actinomycetota</taxon>
        <taxon>Actinomycetes</taxon>
        <taxon>Mycobacteriales</taxon>
        <taxon>Nocardiaceae</taxon>
        <taxon>Nocardia</taxon>
    </lineage>
</organism>
<accession>W5TN06</accession>
<dbReference type="RefSeq" id="WP_025350064.1">
    <property type="nucleotide sequence ID" value="NZ_CP006850.1"/>
</dbReference>
<dbReference type="GO" id="GO:0016877">
    <property type="term" value="F:ligase activity, forming carbon-sulfur bonds"/>
    <property type="evidence" value="ECO:0007669"/>
    <property type="project" value="UniProtKB-ARBA"/>
</dbReference>
<dbReference type="InterPro" id="IPR042099">
    <property type="entry name" value="ANL_N_sf"/>
</dbReference>
<dbReference type="EMBL" id="CP006850">
    <property type="protein sequence ID" value="AHH18631.1"/>
    <property type="molecule type" value="Genomic_DNA"/>
</dbReference>
<dbReference type="Pfam" id="PF13193">
    <property type="entry name" value="AMP-binding_C"/>
    <property type="match status" value="1"/>
</dbReference>
<keyword evidence="2 5" id="KW-0436">Ligase</keyword>